<reference evidence="1 2" key="1">
    <citation type="journal article" date="2019" name="Plant Biotechnol. J.">
        <title>The red bayberry genome and genetic basis of sex determination.</title>
        <authorList>
            <person name="Jia H.M."/>
            <person name="Jia H.J."/>
            <person name="Cai Q.L."/>
            <person name="Wang Y."/>
            <person name="Zhao H.B."/>
            <person name="Yang W.F."/>
            <person name="Wang G.Y."/>
            <person name="Li Y.H."/>
            <person name="Zhan D.L."/>
            <person name="Shen Y.T."/>
            <person name="Niu Q.F."/>
            <person name="Chang L."/>
            <person name="Qiu J."/>
            <person name="Zhao L."/>
            <person name="Xie H.B."/>
            <person name="Fu W.Y."/>
            <person name="Jin J."/>
            <person name="Li X.W."/>
            <person name="Jiao Y."/>
            <person name="Zhou C.C."/>
            <person name="Tu T."/>
            <person name="Chai C.Y."/>
            <person name="Gao J.L."/>
            <person name="Fan L.J."/>
            <person name="van de Weg E."/>
            <person name="Wang J.Y."/>
            <person name="Gao Z.S."/>
        </authorList>
    </citation>
    <scope>NUCLEOTIDE SEQUENCE [LARGE SCALE GENOMIC DNA]</scope>
    <source>
        <tissue evidence="1">Leaves</tissue>
    </source>
</reference>
<evidence type="ECO:0000313" key="1">
    <source>
        <dbReference type="EMBL" id="KAB1227674.1"/>
    </source>
</evidence>
<gene>
    <name evidence="1" type="ORF">CJ030_MR1G023288</name>
</gene>
<protein>
    <submittedName>
        <fullName evidence="1">Uncharacterized protein</fullName>
    </submittedName>
</protein>
<proteinExistence type="predicted"/>
<name>A0A6A1WR82_9ROSI</name>
<dbReference type="Proteomes" id="UP000516437">
    <property type="component" value="Chromosome 1"/>
</dbReference>
<dbReference type="AlphaFoldDB" id="A0A6A1WR82"/>
<evidence type="ECO:0000313" key="2">
    <source>
        <dbReference type="Proteomes" id="UP000516437"/>
    </source>
</evidence>
<accession>A0A6A1WR82</accession>
<organism evidence="1 2">
    <name type="scientific">Morella rubra</name>
    <name type="common">Chinese bayberry</name>
    <dbReference type="NCBI Taxonomy" id="262757"/>
    <lineage>
        <taxon>Eukaryota</taxon>
        <taxon>Viridiplantae</taxon>
        <taxon>Streptophyta</taxon>
        <taxon>Embryophyta</taxon>
        <taxon>Tracheophyta</taxon>
        <taxon>Spermatophyta</taxon>
        <taxon>Magnoliopsida</taxon>
        <taxon>eudicotyledons</taxon>
        <taxon>Gunneridae</taxon>
        <taxon>Pentapetalae</taxon>
        <taxon>rosids</taxon>
        <taxon>fabids</taxon>
        <taxon>Fagales</taxon>
        <taxon>Myricaceae</taxon>
        <taxon>Morella</taxon>
    </lineage>
</organism>
<comment type="caution">
    <text evidence="1">The sequence shown here is derived from an EMBL/GenBank/DDBJ whole genome shotgun (WGS) entry which is preliminary data.</text>
</comment>
<dbReference type="EMBL" id="RXIC02000019">
    <property type="protein sequence ID" value="KAB1227674.1"/>
    <property type="molecule type" value="Genomic_DNA"/>
</dbReference>
<keyword evidence="2" id="KW-1185">Reference proteome</keyword>
<sequence>MRVATRALSAARGSDVPSLLAVCEAPSATQNLLFIPGVASVTSSLSSRPWNSSDRHHATPPPPSSLAKLWPALSIVLGLCSLSIDSRDFKRMESPLKNLSICSLLTNCGVWGYSRPRDVEAVSMMDVKEDVSVANEIQELLQETRKEEKM</sequence>